<dbReference type="InterPro" id="IPR003593">
    <property type="entry name" value="AAA+_ATPase"/>
</dbReference>
<comment type="caution">
    <text evidence="4">The sequence shown here is derived from an EMBL/GenBank/DDBJ whole genome shotgun (WGS) entry which is preliminary data.</text>
</comment>
<reference evidence="4 5" key="1">
    <citation type="submission" date="2019-03" db="EMBL/GenBank/DDBJ databases">
        <title>Genomic Encyclopedia of Type Strains, Phase IV (KMG-IV): sequencing the most valuable type-strain genomes for metagenomic binning, comparative biology and taxonomic classification.</title>
        <authorList>
            <person name="Goeker M."/>
        </authorList>
    </citation>
    <scope>NUCLEOTIDE SEQUENCE [LARGE SCALE GENOMIC DNA]</scope>
    <source>
        <strain evidence="4 5">DSM 28559</strain>
    </source>
</reference>
<dbReference type="InterPro" id="IPR003959">
    <property type="entry name" value="ATPase_AAA_core"/>
</dbReference>
<dbReference type="GO" id="GO:0034605">
    <property type="term" value="P:cellular response to heat"/>
    <property type="evidence" value="ECO:0007669"/>
    <property type="project" value="TreeGrafter"/>
</dbReference>
<dbReference type="OrthoDB" id="9783370at2"/>
<feature type="domain" description="AAA+ ATPase" evidence="3">
    <location>
        <begin position="166"/>
        <end position="307"/>
    </location>
</feature>
<keyword evidence="1" id="KW-0547">Nucleotide-binding</keyword>
<dbReference type="GO" id="GO:0016887">
    <property type="term" value="F:ATP hydrolysis activity"/>
    <property type="evidence" value="ECO:0007669"/>
    <property type="project" value="InterPro"/>
</dbReference>
<proteinExistence type="predicted"/>
<dbReference type="PANTHER" id="PTHR11638:SF18">
    <property type="entry name" value="HEAT SHOCK PROTEIN 104"/>
    <property type="match status" value="1"/>
</dbReference>
<dbReference type="InterPro" id="IPR050130">
    <property type="entry name" value="ClpA_ClpB"/>
</dbReference>
<sequence length="372" mass="43117">MKKIEIFVGSDSAFEKIIPQKARNLTELATQLDDDNKKMEMNVIIPGQPKPKTQKKRKPIVRNLVIHADEYCSVQEHVIINFINFISRVSVTNMYIQNPPENIREQLYRVFDKSIIHEEHQHYLEVSKNMLRTFNSQYRKRVIGQEKAKSKLLQAIYPLMDGKQKKPVVILLYGDSGLGKTESAQYLADLMGGKLLRKQFSMYQNNESANYIFGGRYNEKSFAQDLLARDSNVLLFDEFDKALSVFHSAFYQLFDEGIYEDHNYKVTVDKAIIVCTSNYRTVNEVKENLGLPIYNRFDSIIKFDELSNEAKKKIAELEIERLKTDFNIEDSKLFEKLKEAAITASNAREIKHLVKDTFSLLAIRKICSDAEE</sequence>
<accession>A0A4R2L7K7</accession>
<dbReference type="SMART" id="SM00382">
    <property type="entry name" value="AAA"/>
    <property type="match status" value="1"/>
</dbReference>
<evidence type="ECO:0000313" key="4">
    <source>
        <dbReference type="EMBL" id="TCO82951.1"/>
    </source>
</evidence>
<gene>
    <name evidence="4" type="ORF">EV212_11462</name>
</gene>
<organism evidence="4 5">
    <name type="scientific">Frisingicoccus caecimuris</name>
    <dbReference type="NCBI Taxonomy" id="1796636"/>
    <lineage>
        <taxon>Bacteria</taxon>
        <taxon>Bacillati</taxon>
        <taxon>Bacillota</taxon>
        <taxon>Clostridia</taxon>
        <taxon>Lachnospirales</taxon>
        <taxon>Lachnospiraceae</taxon>
        <taxon>Frisingicoccus</taxon>
    </lineage>
</organism>
<dbReference type="SUPFAM" id="SSF52540">
    <property type="entry name" value="P-loop containing nucleoside triphosphate hydrolases"/>
    <property type="match status" value="1"/>
</dbReference>
<dbReference type="EMBL" id="SLXA01000014">
    <property type="protein sequence ID" value="TCO82951.1"/>
    <property type="molecule type" value="Genomic_DNA"/>
</dbReference>
<dbReference type="Proteomes" id="UP000295711">
    <property type="component" value="Unassembled WGS sequence"/>
</dbReference>
<dbReference type="GO" id="GO:0005524">
    <property type="term" value="F:ATP binding"/>
    <property type="evidence" value="ECO:0007669"/>
    <property type="project" value="UniProtKB-KW"/>
</dbReference>
<dbReference type="GO" id="GO:0005737">
    <property type="term" value="C:cytoplasm"/>
    <property type="evidence" value="ECO:0007669"/>
    <property type="project" value="TreeGrafter"/>
</dbReference>
<dbReference type="Gene3D" id="3.40.50.300">
    <property type="entry name" value="P-loop containing nucleotide triphosphate hydrolases"/>
    <property type="match status" value="1"/>
</dbReference>
<evidence type="ECO:0000256" key="1">
    <source>
        <dbReference type="ARBA" id="ARBA00022741"/>
    </source>
</evidence>
<dbReference type="RefSeq" id="WP_132093526.1">
    <property type="nucleotide sequence ID" value="NZ_JANKAQ010000015.1"/>
</dbReference>
<dbReference type="Pfam" id="PF07724">
    <property type="entry name" value="AAA_2"/>
    <property type="match status" value="1"/>
</dbReference>
<name>A0A4R2L7K7_9FIRM</name>
<evidence type="ECO:0000256" key="2">
    <source>
        <dbReference type="ARBA" id="ARBA00022840"/>
    </source>
</evidence>
<dbReference type="AlphaFoldDB" id="A0A4R2L7K7"/>
<dbReference type="InterPro" id="IPR027417">
    <property type="entry name" value="P-loop_NTPase"/>
</dbReference>
<keyword evidence="5" id="KW-1185">Reference proteome</keyword>
<keyword evidence="2" id="KW-0067">ATP-binding</keyword>
<protein>
    <submittedName>
        <fullName evidence="4">Cdc48 subfamily AAA family protein</fullName>
    </submittedName>
</protein>
<evidence type="ECO:0000313" key="5">
    <source>
        <dbReference type="Proteomes" id="UP000295711"/>
    </source>
</evidence>
<evidence type="ECO:0000259" key="3">
    <source>
        <dbReference type="SMART" id="SM00382"/>
    </source>
</evidence>
<dbReference type="PANTHER" id="PTHR11638">
    <property type="entry name" value="ATP-DEPENDENT CLP PROTEASE"/>
    <property type="match status" value="1"/>
</dbReference>